<reference evidence="2 3" key="1">
    <citation type="submission" date="2019-03" db="EMBL/GenBank/DDBJ databases">
        <title>Genomic Encyclopedia of Type Strains, Phase IV (KMG-IV): sequencing the most valuable type-strain genomes for metagenomic binning, comparative biology and taxonomic classification.</title>
        <authorList>
            <person name="Goeker M."/>
        </authorList>
    </citation>
    <scope>NUCLEOTIDE SEQUENCE [LARGE SCALE GENOMIC DNA]</scope>
    <source>
        <strain evidence="2 3">DSM 100556</strain>
    </source>
</reference>
<keyword evidence="3" id="KW-1185">Reference proteome</keyword>
<dbReference type="AlphaFoldDB" id="A0A4R1QNU8"/>
<dbReference type="EMBL" id="SLUO01000017">
    <property type="protein sequence ID" value="TCL54987.1"/>
    <property type="molecule type" value="Genomic_DNA"/>
</dbReference>
<proteinExistence type="predicted"/>
<sequence>MKIITADKNLVKEEVMIEINWKKIGTEDEEIIQSYYDMEPVRNCEFTFANNLLWSPFYNIRYAVVEDMLVFISDEAEVSISCPLGKGDLEKVINVLTEYFKEKNAPFKLHLVSPKQFEKLDRLYPGRFKVEYNRDTADYVYESERLISLAGKKLHGKRNHINRFKEAYPDWSYERITDENVEECIAMAKEWRNQNGCEEKGPKHNEFCVTLHALKEREALMLKGGLIRAGGRVVAFSLGEPCGEDMFVVHIEKAFADIQGAYPMINQQFVLNEASEYRYINREEDTGDEGLRKAKLSYDPAFLMEKGLVKEI</sequence>
<dbReference type="Gene3D" id="3.40.630.30">
    <property type="match status" value="1"/>
</dbReference>
<dbReference type="PANTHER" id="PTHR41373">
    <property type="entry name" value="DUF2156 DOMAIN-CONTAINING PROTEIN"/>
    <property type="match status" value="1"/>
</dbReference>
<dbReference type="PIRSF" id="PIRSF018688">
    <property type="entry name" value="UCP018688"/>
    <property type="match status" value="1"/>
</dbReference>
<dbReference type="InterPro" id="IPR016181">
    <property type="entry name" value="Acyl_CoA_acyltransferase"/>
</dbReference>
<evidence type="ECO:0000313" key="2">
    <source>
        <dbReference type="EMBL" id="TCL54987.1"/>
    </source>
</evidence>
<dbReference type="PANTHER" id="PTHR41373:SF1">
    <property type="entry name" value="PHOSPHATIDYLGLYCEROL LYSYLTRANSFERASE C-TERMINAL DOMAIN-CONTAINING PROTEIN"/>
    <property type="match status" value="1"/>
</dbReference>
<dbReference type="STRING" id="1469948.GCA_000732725_03939"/>
<gene>
    <name evidence="2" type="ORF">EDD76_11722</name>
</gene>
<evidence type="ECO:0000259" key="1">
    <source>
        <dbReference type="Pfam" id="PF09924"/>
    </source>
</evidence>
<dbReference type="Pfam" id="PF09924">
    <property type="entry name" value="LPG_synthase_C"/>
    <property type="match status" value="1"/>
</dbReference>
<comment type="caution">
    <text evidence="2">The sequence shown here is derived from an EMBL/GenBank/DDBJ whole genome shotgun (WGS) entry which is preliminary data.</text>
</comment>
<dbReference type="SUPFAM" id="SSF55729">
    <property type="entry name" value="Acyl-CoA N-acyltransferases (Nat)"/>
    <property type="match status" value="2"/>
</dbReference>
<evidence type="ECO:0000313" key="3">
    <source>
        <dbReference type="Proteomes" id="UP000295718"/>
    </source>
</evidence>
<dbReference type="InterPro" id="IPR016732">
    <property type="entry name" value="UCP018688"/>
</dbReference>
<dbReference type="InterPro" id="IPR024320">
    <property type="entry name" value="LPG_synthase_C"/>
</dbReference>
<feature type="domain" description="Phosphatidylglycerol lysyltransferase C-terminal" evidence="1">
    <location>
        <begin position="42"/>
        <end position="301"/>
    </location>
</feature>
<name>A0A4R1QNU8_9FIRM</name>
<accession>A0A4R1QNU8</accession>
<organism evidence="2 3">
    <name type="scientific">Kineothrix alysoides</name>
    <dbReference type="NCBI Taxonomy" id="1469948"/>
    <lineage>
        <taxon>Bacteria</taxon>
        <taxon>Bacillati</taxon>
        <taxon>Bacillota</taxon>
        <taxon>Clostridia</taxon>
        <taxon>Lachnospirales</taxon>
        <taxon>Lachnospiraceae</taxon>
        <taxon>Kineothrix</taxon>
    </lineage>
</organism>
<protein>
    <recommendedName>
        <fullName evidence="1">Phosphatidylglycerol lysyltransferase C-terminal domain-containing protein</fullName>
    </recommendedName>
</protein>
<dbReference type="Proteomes" id="UP000295718">
    <property type="component" value="Unassembled WGS sequence"/>
</dbReference>